<dbReference type="InterPro" id="IPR054030">
    <property type="entry name" value="Gp5_Vgr_C"/>
</dbReference>
<feature type="region of interest" description="Disordered" evidence="4">
    <location>
        <begin position="634"/>
        <end position="683"/>
    </location>
</feature>
<feature type="domain" description="Gp5/Type VI secretion system Vgr C-terminal trimerisation" evidence="6">
    <location>
        <begin position="473"/>
        <end position="581"/>
    </location>
</feature>
<gene>
    <name evidence="7" type="ORF">KP004_05340</name>
</gene>
<dbReference type="Proteomes" id="UP000683557">
    <property type="component" value="Chromosome"/>
</dbReference>
<dbReference type="InterPro" id="IPR017847">
    <property type="entry name" value="T6SS_RhsGE_Vgr_subset"/>
</dbReference>
<dbReference type="Pfam" id="PF04717">
    <property type="entry name" value="Phage_base_V"/>
    <property type="match status" value="1"/>
</dbReference>
<proteinExistence type="inferred from homology"/>
<evidence type="ECO:0000313" key="8">
    <source>
        <dbReference type="Proteomes" id="UP000683557"/>
    </source>
</evidence>
<evidence type="ECO:0000259" key="6">
    <source>
        <dbReference type="Pfam" id="PF22178"/>
    </source>
</evidence>
<dbReference type="PANTHER" id="PTHR32305:SF15">
    <property type="entry name" value="PROTEIN RHSA-RELATED"/>
    <property type="match status" value="1"/>
</dbReference>
<reference evidence="7 8" key="1">
    <citation type="submission" date="2021-06" db="EMBL/GenBank/DDBJ databases">
        <title>Gemonas diversity in paddy soil.</title>
        <authorList>
            <person name="Liu G."/>
        </authorList>
    </citation>
    <scope>NUCLEOTIDE SEQUENCE [LARGE SCALE GENOMIC DNA]</scope>
    <source>
        <strain evidence="7 8">RG10</strain>
    </source>
</reference>
<feature type="compositionally biased region" description="Polar residues" evidence="4">
    <location>
        <begin position="648"/>
        <end position="667"/>
    </location>
</feature>
<dbReference type="NCBIfam" id="TIGR01646">
    <property type="entry name" value="vgr_GE"/>
    <property type="match status" value="1"/>
</dbReference>
<evidence type="ECO:0000256" key="4">
    <source>
        <dbReference type="SAM" id="MobiDB-lite"/>
    </source>
</evidence>
<dbReference type="Pfam" id="PF05954">
    <property type="entry name" value="Phage_GPD"/>
    <property type="match status" value="1"/>
</dbReference>
<organism evidence="7 8">
    <name type="scientific">Geomonas oryzisoli</name>
    <dbReference type="NCBI Taxonomy" id="2847992"/>
    <lineage>
        <taxon>Bacteria</taxon>
        <taxon>Pseudomonadati</taxon>
        <taxon>Thermodesulfobacteriota</taxon>
        <taxon>Desulfuromonadia</taxon>
        <taxon>Geobacterales</taxon>
        <taxon>Geobacteraceae</taxon>
        <taxon>Geomonas</taxon>
    </lineage>
</organism>
<comment type="subcellular location">
    <subcellularLocation>
        <location evidence="1">Secreted</location>
    </subcellularLocation>
</comment>
<evidence type="ECO:0000256" key="3">
    <source>
        <dbReference type="ARBA" id="ARBA00022525"/>
    </source>
</evidence>
<evidence type="ECO:0000256" key="2">
    <source>
        <dbReference type="ARBA" id="ARBA00005558"/>
    </source>
</evidence>
<evidence type="ECO:0000256" key="1">
    <source>
        <dbReference type="ARBA" id="ARBA00004613"/>
    </source>
</evidence>
<protein>
    <submittedName>
        <fullName evidence="7">Type VI secretion system tip protein VgrG</fullName>
    </submittedName>
</protein>
<evidence type="ECO:0000259" key="5">
    <source>
        <dbReference type="Pfam" id="PF04717"/>
    </source>
</evidence>
<dbReference type="NCBIfam" id="TIGR03361">
    <property type="entry name" value="VI_Rhs_Vgr"/>
    <property type="match status" value="1"/>
</dbReference>
<keyword evidence="8" id="KW-1185">Reference proteome</keyword>
<feature type="domain" description="Gp5/Type VI secretion system Vgr protein OB-fold" evidence="5">
    <location>
        <begin position="387"/>
        <end position="456"/>
    </location>
</feature>
<sequence length="683" mass="75173">MAFTQRDRVISLTTSLGEDALLLTELTGEEGISRSFRFDLSLQSERPGIAFQSLLGSNATVAITLANGTKRYLNGIISSFTQGRSSGEDSEDGRFSFYRCTLVPWFWALSKSADMRIFQNRSIPEIVEQVFENLGFSWYRFDLRGSYEKRNFCVQYRETAFNFVSRLLEEEGLFYFFRHEDGKHTMIIADSPDANLPCPFQQYASSRPNATGTRKEDVITSLEITRCIHPAAYSLSDYNFTIPNANLKSEAPGVAQTQATKCELYDAPGCYGSKGAGDRLARIRMEEEETMATVLLGSSDCRAFASGYRFRLKDHCSPEMDGKEFLLISVKHDAMEAYNAGSISSYRNSFECIPRQTPYRPARLTPKPVVQGTQTAVVVGPPGEEIHTDQYGRVKVKFHWDRAGKTDDSSSCWIRVSQPLAGSGWGALFLPRVGHEVIVDFLEGDPDRPVIIGRLHNGVNLPPYPLPAAKTKSCMKSCSTPGSQGHNELCFEDKKGAEQLSIHAQREQVNRVNEDSLEWVGQDRHLIVKRDQLEQVSRDQHLQVAGDCNHRIDGDLSITVGADLQLKVATKYALQAGEAVHIQAAKSIVVESLTQVSLQVGGSFITITPAGVAIVGGSVQINNGGMPGVCTVASPEQPKLPREAGKPDTTTTSCKSQDVPSCTTPQARSLERAAAEHTPLCAA</sequence>
<dbReference type="InterPro" id="IPR006533">
    <property type="entry name" value="T6SS_Vgr_RhsGE"/>
</dbReference>
<keyword evidence="3" id="KW-0964">Secreted</keyword>
<name>A0ABX8J8E6_9BACT</name>
<dbReference type="InterPro" id="IPR050708">
    <property type="entry name" value="T6SS_VgrG/RHS"/>
</dbReference>
<dbReference type="PANTHER" id="PTHR32305">
    <property type="match status" value="1"/>
</dbReference>
<dbReference type="InterPro" id="IPR006531">
    <property type="entry name" value="Gp5/Vgr_OB"/>
</dbReference>
<dbReference type="Pfam" id="PF22178">
    <property type="entry name" value="Gp5_trimer_C"/>
    <property type="match status" value="1"/>
</dbReference>
<accession>A0ABX8J8E6</accession>
<dbReference type="EMBL" id="CP076723">
    <property type="protein sequence ID" value="QWV94608.1"/>
    <property type="molecule type" value="Genomic_DNA"/>
</dbReference>
<evidence type="ECO:0000313" key="7">
    <source>
        <dbReference type="EMBL" id="QWV94608.1"/>
    </source>
</evidence>
<comment type="similarity">
    <text evidence="2">Belongs to the VgrG protein family.</text>
</comment>